<dbReference type="InterPro" id="IPR011545">
    <property type="entry name" value="DEAD/DEAH_box_helicase_dom"/>
</dbReference>
<dbReference type="InterPro" id="IPR027417">
    <property type="entry name" value="P-loop_NTPase"/>
</dbReference>
<sequence>MSMPSAFEQLDRRLQRWIWRQGWPGLRPVQEEAVAAILPADADVLIAAATAGGKTEAAFLPVLSAVAGRGDHDGNPGGGPGIQVLALSPLKALINDQHRRLEELAEVVGMRCHRWHGDVPGARKSALLKHPEGILYITPESLEALFVRHGTGLRRLFGALAFVVVDELHAFIGSVRGKQLQSLLHRVERVAGRTIPRVALSATLGDMQLAATFLRPDGALPCRLLEAAGGERTLLLQLKGVEVRAPRLDNLSREEKAKARDEAENEAVTNIARHLYATLRGTHNMVFANAKRDVEALADALRMESLAARVPNEFFPHHGSLSKEFREDAEARLRDKQRPATAVCTNTLELGIDVGSVTGIVQMECPPSVAALRQRLGRSGRRQGEPSILRAFCREEAITSTSTLRDRLRGGLVQACAMLELLLQHWYEPPDLERLHLSTLVQQLLSAIAQHGGLTAMAAWKLLCAEGPFHQLTQGQFVSLLRALGEQEILAQAGDGALLPGAFGEKLINHYTFYAAFSTPEEYRLEHNGKTVGMLPVISVVRPNDFLIFAGRRWLVLDVDAERKVISLKRASSGRAPAFLGDGFIIHDRVVETIRLCYGMPEPPRYLDATGRHLFLQGQATFQDLGLVSQQVVVQPSGVTLFPWAGTLALQTLRMLLQDQGLKVEELRIALDVLAPPEAVREALAHLAAQTTVDPIALAAGVPLKAREKYDAFLGEALLNVEFASRALRIPKALALARTLADDTGWAKH</sequence>
<dbReference type="eggNOG" id="COG1201">
    <property type="taxonomic scope" value="Bacteria"/>
</dbReference>
<keyword evidence="6" id="KW-1185">Reference proteome</keyword>
<reference evidence="6" key="2">
    <citation type="submission" date="2013-07" db="EMBL/GenBank/DDBJ databases">
        <authorList>
            <person name="Morais-Silva F.O."/>
            <person name="Rezende A.M."/>
            <person name="Pimentel C."/>
            <person name="Resende D.M."/>
            <person name="Santos C.I."/>
            <person name="Clemente C."/>
            <person name="de Oliveira L.M."/>
            <person name="da Silva S.M."/>
            <person name="Costa D.A."/>
            <person name="Varela-Raposo A."/>
            <person name="Horacio E.C.A."/>
            <person name="Matos M."/>
            <person name="Flores O."/>
            <person name="Ruiz J.C."/>
            <person name="Rodrigues-Pousada C."/>
        </authorList>
    </citation>
    <scope>NUCLEOTIDE SEQUENCE [LARGE SCALE GENOMIC DNA]</scope>
    <source>
        <strain evidence="6">ATCC 19364 / DSM 1382 / NCIMB 9332 / VKM B-1759</strain>
    </source>
</reference>
<dbReference type="AlphaFoldDB" id="T2GD23"/>
<dbReference type="SMART" id="SM00487">
    <property type="entry name" value="DEXDc"/>
    <property type="match status" value="1"/>
</dbReference>
<evidence type="ECO:0000256" key="1">
    <source>
        <dbReference type="ARBA" id="ARBA00022741"/>
    </source>
</evidence>
<dbReference type="PROSITE" id="PS51192">
    <property type="entry name" value="HELICASE_ATP_BIND_1"/>
    <property type="match status" value="1"/>
</dbReference>
<dbReference type="InterPro" id="IPR014001">
    <property type="entry name" value="Helicase_ATP-bd"/>
</dbReference>
<evidence type="ECO:0000313" key="5">
    <source>
        <dbReference type="EMBL" id="AGW14198.1"/>
    </source>
</evidence>
<dbReference type="Pfam" id="PF00271">
    <property type="entry name" value="Helicase_C"/>
    <property type="match status" value="1"/>
</dbReference>
<feature type="domain" description="Helicase C-terminal" evidence="4">
    <location>
        <begin position="270"/>
        <end position="424"/>
    </location>
</feature>
<reference evidence="5 6" key="1">
    <citation type="journal article" date="2013" name="J. Bacteriol.">
        <title>Roles of HynAB and Ech, the only two hydrogenases found in the model sulfate reducer Desulfovibrio gigas.</title>
        <authorList>
            <person name="Morais-Silva F.O."/>
            <person name="Santos C.I."/>
            <person name="Rodrigues R."/>
            <person name="Pereira I.A."/>
            <person name="Rodrigues-Pousada C."/>
        </authorList>
    </citation>
    <scope>NUCLEOTIDE SEQUENCE [LARGE SCALE GENOMIC DNA]</scope>
    <source>
        <strain evidence="6">ATCC 19364 / DSM 1382 / NCIMB 9332 / VKM B-1759</strain>
    </source>
</reference>
<gene>
    <name evidence="5" type="ORF">DGI_2456</name>
</gene>
<dbReference type="InterPro" id="IPR052511">
    <property type="entry name" value="ATP-dep_Helicase"/>
</dbReference>
<name>T2GD23_MEGG1</name>
<dbReference type="STRING" id="1121448.DGI_2456"/>
<dbReference type="PANTHER" id="PTHR47962">
    <property type="entry name" value="ATP-DEPENDENT HELICASE LHR-RELATED-RELATED"/>
    <property type="match status" value="1"/>
</dbReference>
<dbReference type="Gene3D" id="3.40.50.300">
    <property type="entry name" value="P-loop containing nucleotide triphosphate hydrolases"/>
    <property type="match status" value="2"/>
</dbReference>
<dbReference type="Proteomes" id="UP000016587">
    <property type="component" value="Chromosome"/>
</dbReference>
<dbReference type="InterPro" id="IPR001650">
    <property type="entry name" value="Helicase_C-like"/>
</dbReference>
<keyword evidence="5" id="KW-0378">Hydrolase</keyword>
<dbReference type="GO" id="GO:0005524">
    <property type="term" value="F:ATP binding"/>
    <property type="evidence" value="ECO:0007669"/>
    <property type="project" value="UniProtKB-KW"/>
</dbReference>
<evidence type="ECO:0000259" key="3">
    <source>
        <dbReference type="PROSITE" id="PS51192"/>
    </source>
</evidence>
<evidence type="ECO:0000259" key="4">
    <source>
        <dbReference type="PROSITE" id="PS51194"/>
    </source>
</evidence>
<dbReference type="SUPFAM" id="SSF52540">
    <property type="entry name" value="P-loop containing nucleoside triphosphate hydrolases"/>
    <property type="match status" value="1"/>
</dbReference>
<dbReference type="PROSITE" id="PS51194">
    <property type="entry name" value="HELICASE_CTER"/>
    <property type="match status" value="1"/>
</dbReference>
<evidence type="ECO:0000256" key="2">
    <source>
        <dbReference type="ARBA" id="ARBA00022840"/>
    </source>
</evidence>
<proteinExistence type="predicted"/>
<dbReference type="HOGENOM" id="CLU_002025_2_1_7"/>
<feature type="domain" description="Helicase ATP-binding" evidence="3">
    <location>
        <begin position="35"/>
        <end position="222"/>
    </location>
</feature>
<organism evidence="5 6">
    <name type="scientific">Megalodesulfovibrio gigas (strain ATCC 19364 / DSM 1382 / NCIMB 9332 / VKM B-1759)</name>
    <name type="common">Desulfovibrio gigas</name>
    <dbReference type="NCBI Taxonomy" id="1121448"/>
    <lineage>
        <taxon>Bacteria</taxon>
        <taxon>Pseudomonadati</taxon>
        <taxon>Thermodesulfobacteriota</taxon>
        <taxon>Desulfovibrionia</taxon>
        <taxon>Desulfovibrionales</taxon>
        <taxon>Desulfovibrionaceae</taxon>
        <taxon>Megalodesulfovibrio</taxon>
    </lineage>
</organism>
<dbReference type="GO" id="GO:0016887">
    <property type="term" value="F:ATP hydrolysis activity"/>
    <property type="evidence" value="ECO:0007669"/>
    <property type="project" value="TreeGrafter"/>
</dbReference>
<accession>T2GD23</accession>
<keyword evidence="2" id="KW-0067">ATP-binding</keyword>
<keyword evidence="5" id="KW-0347">Helicase</keyword>
<evidence type="ECO:0000313" key="6">
    <source>
        <dbReference type="Proteomes" id="UP000016587"/>
    </source>
</evidence>
<dbReference type="Pfam" id="PF00270">
    <property type="entry name" value="DEAD"/>
    <property type="match status" value="1"/>
</dbReference>
<dbReference type="PANTHER" id="PTHR47962:SF5">
    <property type="entry name" value="ATP-DEPENDENT HELICASE LHR-RELATED"/>
    <property type="match status" value="1"/>
</dbReference>
<dbReference type="KEGG" id="dgg:DGI_2456"/>
<dbReference type="GO" id="GO:0004386">
    <property type="term" value="F:helicase activity"/>
    <property type="evidence" value="ECO:0007669"/>
    <property type="project" value="UniProtKB-KW"/>
</dbReference>
<dbReference type="GO" id="GO:0003677">
    <property type="term" value="F:DNA binding"/>
    <property type="evidence" value="ECO:0007669"/>
    <property type="project" value="TreeGrafter"/>
</dbReference>
<dbReference type="SMART" id="SM00490">
    <property type="entry name" value="HELICc"/>
    <property type="match status" value="1"/>
</dbReference>
<dbReference type="EMBL" id="CP006585">
    <property type="protein sequence ID" value="AGW14198.1"/>
    <property type="molecule type" value="Genomic_DNA"/>
</dbReference>
<keyword evidence="1" id="KW-0547">Nucleotide-binding</keyword>
<dbReference type="PATRIC" id="fig|1121448.10.peg.2409"/>
<protein>
    <submittedName>
        <fullName evidence="5">Putative ATP-dependent helicase</fullName>
    </submittedName>
</protein>